<dbReference type="RefSeq" id="WP_174496390.1">
    <property type="nucleotide sequence ID" value="NZ_CADDWK010000007.1"/>
</dbReference>
<accession>A0A841PY46</accession>
<evidence type="ECO:0000313" key="1">
    <source>
        <dbReference type="EMBL" id="MBB6451781.1"/>
    </source>
</evidence>
<dbReference type="Proteomes" id="UP000581688">
    <property type="component" value="Unassembled WGS sequence"/>
</dbReference>
<evidence type="ECO:0000313" key="2">
    <source>
        <dbReference type="Proteomes" id="UP000581688"/>
    </source>
</evidence>
<gene>
    <name evidence="1" type="ORF">HNQ94_000202</name>
</gene>
<comment type="caution">
    <text evidence="1">The sequence shown here is derived from an EMBL/GenBank/DDBJ whole genome shotgun (WGS) entry which is preliminary data.</text>
</comment>
<sequence>MKIYLNELKSYKSSLQNGTMTYQEVSNIVFSSGTKPWQRKEWRNQRKDFIKEQCEQCGSKQQPLVLQHFWHPKSYKKHIREIYPIYYQKVDGVYNENEISDKEIQDVLKLFTETRDACPSCQKISINERKTMTPKYRCGRCKIEFDKPIKLKFSTQHGVAPHPDELRKKLVREKTQLLAWEKYEVEIKTEAVIRSIDDSIRYLTNWEEDTKTFCKRCAFLWDKYRKKPCKVCGEKLVSTLMHACYKCQQEGHPGVLIE</sequence>
<name>A0A841PY46_9BACI</name>
<proteinExistence type="predicted"/>
<dbReference type="EMBL" id="JACHGH010000001">
    <property type="protein sequence ID" value="MBB6451781.1"/>
    <property type="molecule type" value="Genomic_DNA"/>
</dbReference>
<protein>
    <submittedName>
        <fullName evidence="1">Uncharacterized protein</fullName>
    </submittedName>
</protein>
<reference evidence="1 2" key="1">
    <citation type="submission" date="2020-08" db="EMBL/GenBank/DDBJ databases">
        <title>Genomic Encyclopedia of Type Strains, Phase IV (KMG-IV): sequencing the most valuable type-strain genomes for metagenomic binning, comparative biology and taxonomic classification.</title>
        <authorList>
            <person name="Goeker M."/>
        </authorList>
    </citation>
    <scope>NUCLEOTIDE SEQUENCE [LARGE SCALE GENOMIC DNA]</scope>
    <source>
        <strain evidence="1 2">DSM 19612</strain>
    </source>
</reference>
<organism evidence="1 2">
    <name type="scientific">Salirhabdus euzebyi</name>
    <dbReference type="NCBI Taxonomy" id="394506"/>
    <lineage>
        <taxon>Bacteria</taxon>
        <taxon>Bacillati</taxon>
        <taxon>Bacillota</taxon>
        <taxon>Bacilli</taxon>
        <taxon>Bacillales</taxon>
        <taxon>Bacillaceae</taxon>
        <taxon>Salirhabdus</taxon>
    </lineage>
</organism>
<dbReference type="AlphaFoldDB" id="A0A841PY46"/>
<keyword evidence="2" id="KW-1185">Reference proteome</keyword>